<evidence type="ECO:0000313" key="7">
    <source>
        <dbReference type="EMBL" id="WUX55240.1"/>
    </source>
</evidence>
<dbReference type="InterPro" id="IPR050950">
    <property type="entry name" value="HTH-type_LysR_regulators"/>
</dbReference>
<keyword evidence="4" id="KW-0804">Transcription</keyword>
<dbReference type="InterPro" id="IPR000847">
    <property type="entry name" value="LysR_HTH_N"/>
</dbReference>
<evidence type="ECO:0000256" key="5">
    <source>
        <dbReference type="SAM" id="MobiDB-lite"/>
    </source>
</evidence>
<keyword evidence="8" id="KW-1185">Reference proteome</keyword>
<evidence type="ECO:0000256" key="4">
    <source>
        <dbReference type="ARBA" id="ARBA00023163"/>
    </source>
</evidence>
<dbReference type="Pfam" id="PF03466">
    <property type="entry name" value="LysR_substrate"/>
    <property type="match status" value="1"/>
</dbReference>
<name>A0ABZ2A954_STRNV</name>
<dbReference type="SUPFAM" id="SSF53850">
    <property type="entry name" value="Periplasmic binding protein-like II"/>
    <property type="match status" value="1"/>
</dbReference>
<dbReference type="Pfam" id="PF00126">
    <property type="entry name" value="HTH_1"/>
    <property type="match status" value="1"/>
</dbReference>
<dbReference type="EMBL" id="CP109495">
    <property type="protein sequence ID" value="WUX55240.1"/>
    <property type="molecule type" value="Genomic_DNA"/>
</dbReference>
<dbReference type="PRINTS" id="PR00039">
    <property type="entry name" value="HTHLYSR"/>
</dbReference>
<evidence type="ECO:0000256" key="2">
    <source>
        <dbReference type="ARBA" id="ARBA00023015"/>
    </source>
</evidence>
<dbReference type="Gene3D" id="1.10.10.10">
    <property type="entry name" value="Winged helix-like DNA-binding domain superfamily/Winged helix DNA-binding domain"/>
    <property type="match status" value="1"/>
</dbReference>
<proteinExistence type="inferred from homology"/>
<dbReference type="InterPro" id="IPR005119">
    <property type="entry name" value="LysR_subst-bd"/>
</dbReference>
<accession>A0ABZ2A954</accession>
<feature type="region of interest" description="Disordered" evidence="5">
    <location>
        <begin position="292"/>
        <end position="311"/>
    </location>
</feature>
<evidence type="ECO:0000259" key="6">
    <source>
        <dbReference type="PROSITE" id="PS50931"/>
    </source>
</evidence>
<gene>
    <name evidence="7" type="ORF">OG442_28995</name>
</gene>
<evidence type="ECO:0000313" key="8">
    <source>
        <dbReference type="Proteomes" id="UP001432209"/>
    </source>
</evidence>
<protein>
    <submittedName>
        <fullName evidence="7">LysR family transcriptional regulator</fullName>
    </submittedName>
</protein>
<keyword evidence="2" id="KW-0805">Transcription regulation</keyword>
<evidence type="ECO:0000256" key="3">
    <source>
        <dbReference type="ARBA" id="ARBA00023125"/>
    </source>
</evidence>
<dbReference type="InterPro" id="IPR036390">
    <property type="entry name" value="WH_DNA-bd_sf"/>
</dbReference>
<evidence type="ECO:0000256" key="1">
    <source>
        <dbReference type="ARBA" id="ARBA00009437"/>
    </source>
</evidence>
<organism evidence="7 8">
    <name type="scientific">Streptomyces niveus</name>
    <name type="common">Streptomyces spheroides</name>
    <dbReference type="NCBI Taxonomy" id="193462"/>
    <lineage>
        <taxon>Bacteria</taxon>
        <taxon>Bacillati</taxon>
        <taxon>Actinomycetota</taxon>
        <taxon>Actinomycetes</taxon>
        <taxon>Kitasatosporales</taxon>
        <taxon>Streptomycetaceae</taxon>
        <taxon>Streptomyces</taxon>
    </lineage>
</organism>
<feature type="domain" description="HTH lysR-type" evidence="6">
    <location>
        <begin position="1"/>
        <end position="58"/>
    </location>
</feature>
<dbReference type="Gene3D" id="3.40.190.290">
    <property type="match status" value="1"/>
</dbReference>
<dbReference type="GeneID" id="91341696"/>
<reference evidence="7" key="1">
    <citation type="submission" date="2022-10" db="EMBL/GenBank/DDBJ databases">
        <title>The complete genomes of actinobacterial strains from the NBC collection.</title>
        <authorList>
            <person name="Joergensen T.S."/>
            <person name="Alvarez Arevalo M."/>
            <person name="Sterndorff E.B."/>
            <person name="Faurdal D."/>
            <person name="Vuksanovic O."/>
            <person name="Mourched A.-S."/>
            <person name="Charusanti P."/>
            <person name="Shaw S."/>
            <person name="Blin K."/>
            <person name="Weber T."/>
        </authorList>
    </citation>
    <scope>NUCLEOTIDE SEQUENCE</scope>
    <source>
        <strain evidence="7">NBC_01432</strain>
    </source>
</reference>
<dbReference type="InterPro" id="IPR036388">
    <property type="entry name" value="WH-like_DNA-bd_sf"/>
</dbReference>
<sequence length="311" mass="33418">MDVRQLEYFLAVVDHGGFNRAATSLYLSQPSLSQSIRSLERDLGSELFHRIGRRVVLTDAGTALIEPARTAVRSLEFARASVESVHGLRGGRVEIAAMPSQSISPLAGMIRRFTADHPEVSVTVRAAFTPRDVTEMVRTGAAELGLLAAPEPVSHPRLRVYPLCVQRFVLLTRSDGPFPPGSAVRREELAGHRLVVGQRGTGLRTYVDALRARGVEVTPAVETEHRVAILPLVLEGVGLAVVTDAWRDLAERAGALVLDLEPRTLLHVALVSRPSGLTPAARAFVDRAVGDAAADGTDDGEPTDRQPLSGT</sequence>
<comment type="similarity">
    <text evidence="1">Belongs to the LysR transcriptional regulatory family.</text>
</comment>
<dbReference type="RefSeq" id="WP_329078923.1">
    <property type="nucleotide sequence ID" value="NZ_CP108849.2"/>
</dbReference>
<dbReference type="PROSITE" id="PS50931">
    <property type="entry name" value="HTH_LYSR"/>
    <property type="match status" value="1"/>
</dbReference>
<dbReference type="PANTHER" id="PTHR30419">
    <property type="entry name" value="HTH-TYPE TRANSCRIPTIONAL REGULATOR YBHD"/>
    <property type="match status" value="1"/>
</dbReference>
<dbReference type="SUPFAM" id="SSF46785">
    <property type="entry name" value="Winged helix' DNA-binding domain"/>
    <property type="match status" value="1"/>
</dbReference>
<keyword evidence="3" id="KW-0238">DNA-binding</keyword>
<dbReference type="Proteomes" id="UP001432209">
    <property type="component" value="Chromosome"/>
</dbReference>